<organism evidence="12 13">
    <name type="scientific">Necator americanus</name>
    <name type="common">Human hookworm</name>
    <dbReference type="NCBI Taxonomy" id="51031"/>
    <lineage>
        <taxon>Eukaryota</taxon>
        <taxon>Metazoa</taxon>
        <taxon>Ecdysozoa</taxon>
        <taxon>Nematoda</taxon>
        <taxon>Chromadorea</taxon>
        <taxon>Rhabditida</taxon>
        <taxon>Rhabditina</taxon>
        <taxon>Rhabditomorpha</taxon>
        <taxon>Strongyloidea</taxon>
        <taxon>Ancylostomatidae</taxon>
        <taxon>Bunostominae</taxon>
        <taxon>Necator</taxon>
    </lineage>
</organism>
<comment type="similarity">
    <text evidence="2">Belongs to the ABC transporter superfamily. ABCB family. Multidrug resistance exporter (TC 3.A.1.201) subfamily.</text>
</comment>
<evidence type="ECO:0000259" key="10">
    <source>
        <dbReference type="PROSITE" id="PS50893"/>
    </source>
</evidence>
<feature type="domain" description="ABC transporter" evidence="10">
    <location>
        <begin position="1022"/>
        <end position="1258"/>
    </location>
</feature>
<evidence type="ECO:0008006" key="14">
    <source>
        <dbReference type="Google" id="ProtNLM"/>
    </source>
</evidence>
<name>A0ABR1C9F1_NECAM</name>
<evidence type="ECO:0000313" key="13">
    <source>
        <dbReference type="Proteomes" id="UP001303046"/>
    </source>
</evidence>
<comment type="subcellular location">
    <subcellularLocation>
        <location evidence="1">Membrane</location>
        <topology evidence="1">Multi-pass membrane protein</topology>
    </subcellularLocation>
</comment>
<dbReference type="Gene3D" id="3.40.50.300">
    <property type="entry name" value="P-loop containing nucleotide triphosphate hydrolases"/>
    <property type="match status" value="2"/>
</dbReference>
<feature type="transmembrane region" description="Helical" evidence="9">
    <location>
        <begin position="700"/>
        <end position="724"/>
    </location>
</feature>
<dbReference type="PANTHER" id="PTHR43394">
    <property type="entry name" value="ATP-DEPENDENT PERMEASE MDL1, MITOCHONDRIAL"/>
    <property type="match status" value="1"/>
</dbReference>
<feature type="transmembrane region" description="Helical" evidence="9">
    <location>
        <begin position="280"/>
        <end position="304"/>
    </location>
</feature>
<keyword evidence="6 9" id="KW-1133">Transmembrane helix</keyword>
<feature type="transmembrane region" description="Helical" evidence="9">
    <location>
        <begin position="106"/>
        <end position="128"/>
    </location>
</feature>
<reference evidence="12 13" key="1">
    <citation type="submission" date="2023-08" db="EMBL/GenBank/DDBJ databases">
        <title>A Necator americanus chromosomal reference genome.</title>
        <authorList>
            <person name="Ilik V."/>
            <person name="Petrzelkova K.J."/>
            <person name="Pardy F."/>
            <person name="Fuh T."/>
            <person name="Niatou-Singa F.S."/>
            <person name="Gouil Q."/>
            <person name="Baker L."/>
            <person name="Ritchie M.E."/>
            <person name="Jex A.R."/>
            <person name="Gazzola D."/>
            <person name="Li H."/>
            <person name="Toshio Fujiwara R."/>
            <person name="Zhan B."/>
            <person name="Aroian R.V."/>
            <person name="Pafco B."/>
            <person name="Schwarz E.M."/>
        </authorList>
    </citation>
    <scope>NUCLEOTIDE SEQUENCE [LARGE SCALE GENOMIC DNA]</scope>
    <source>
        <strain evidence="12 13">Aroian</strain>
        <tissue evidence="12">Whole animal</tissue>
    </source>
</reference>
<dbReference type="PROSITE" id="PS50893">
    <property type="entry name" value="ABC_TRANSPORTER_2"/>
    <property type="match status" value="2"/>
</dbReference>
<dbReference type="InterPro" id="IPR039421">
    <property type="entry name" value="Type_1_exporter"/>
</dbReference>
<evidence type="ECO:0000256" key="7">
    <source>
        <dbReference type="ARBA" id="ARBA00023136"/>
    </source>
</evidence>
<dbReference type="InterPro" id="IPR003439">
    <property type="entry name" value="ABC_transporter-like_ATP-bd"/>
</dbReference>
<feature type="transmembrane region" description="Helical" evidence="9">
    <location>
        <begin position="821"/>
        <end position="842"/>
    </location>
</feature>
<feature type="domain" description="ABC transporter" evidence="10">
    <location>
        <begin position="380"/>
        <end position="616"/>
    </location>
</feature>
<evidence type="ECO:0000256" key="1">
    <source>
        <dbReference type="ARBA" id="ARBA00004141"/>
    </source>
</evidence>
<feature type="domain" description="ABC transmembrane type-1" evidence="11">
    <location>
        <begin position="701"/>
        <end position="988"/>
    </location>
</feature>
<dbReference type="SUPFAM" id="SSF52540">
    <property type="entry name" value="P-loop containing nucleoside triphosphate hydrolases"/>
    <property type="match status" value="2"/>
</dbReference>
<evidence type="ECO:0000256" key="6">
    <source>
        <dbReference type="ARBA" id="ARBA00022989"/>
    </source>
</evidence>
<feature type="transmembrane region" description="Helical" evidence="9">
    <location>
        <begin position="47"/>
        <end position="71"/>
    </location>
</feature>
<keyword evidence="3 9" id="KW-0812">Transmembrane</keyword>
<feature type="transmembrane region" description="Helical" evidence="9">
    <location>
        <begin position="310"/>
        <end position="330"/>
    </location>
</feature>
<feature type="transmembrane region" description="Helical" evidence="9">
    <location>
        <begin position="202"/>
        <end position="220"/>
    </location>
</feature>
<dbReference type="PROSITE" id="PS00211">
    <property type="entry name" value="ABC_TRANSPORTER_1"/>
    <property type="match status" value="2"/>
</dbReference>
<keyword evidence="4" id="KW-0547">Nucleotide-binding</keyword>
<feature type="transmembrane region" description="Helical" evidence="9">
    <location>
        <begin position="848"/>
        <end position="867"/>
    </location>
</feature>
<feature type="transmembrane region" description="Helical" evidence="9">
    <location>
        <begin position="178"/>
        <end position="196"/>
    </location>
</feature>
<dbReference type="PANTHER" id="PTHR43394:SF27">
    <property type="entry name" value="ATP-DEPENDENT TRANSLOCASE ABCB1-LIKE"/>
    <property type="match status" value="1"/>
</dbReference>
<dbReference type="SUPFAM" id="SSF90123">
    <property type="entry name" value="ABC transporter transmembrane region"/>
    <property type="match status" value="2"/>
</dbReference>
<comment type="caution">
    <text evidence="12">The sequence shown here is derived from an EMBL/GenBank/DDBJ whole genome shotgun (WGS) entry which is preliminary data.</text>
</comment>
<dbReference type="CDD" id="cd18578">
    <property type="entry name" value="ABC_6TM_Pgp_ABCB1_D2_like"/>
    <property type="match status" value="1"/>
</dbReference>
<evidence type="ECO:0000256" key="9">
    <source>
        <dbReference type="SAM" id="Phobius"/>
    </source>
</evidence>
<keyword evidence="13" id="KW-1185">Reference proteome</keyword>
<feature type="domain" description="ABC transmembrane type-1" evidence="11">
    <location>
        <begin position="51"/>
        <end position="345"/>
    </location>
</feature>
<dbReference type="CDD" id="cd03249">
    <property type="entry name" value="ABC_MTABC3_MDL1_MDL2"/>
    <property type="match status" value="2"/>
</dbReference>
<proteinExistence type="inferred from homology"/>
<evidence type="ECO:0000313" key="12">
    <source>
        <dbReference type="EMBL" id="KAK6735126.1"/>
    </source>
</evidence>
<dbReference type="Pfam" id="PF00005">
    <property type="entry name" value="ABC_tran"/>
    <property type="match status" value="2"/>
</dbReference>
<keyword evidence="7 9" id="KW-0472">Membrane</keyword>
<dbReference type="CDD" id="cd18577">
    <property type="entry name" value="ABC_6TM_Pgp_ABCB1_D1_like"/>
    <property type="match status" value="1"/>
</dbReference>
<feature type="compositionally biased region" description="Polar residues" evidence="8">
    <location>
        <begin position="633"/>
        <end position="649"/>
    </location>
</feature>
<protein>
    <recommendedName>
        <fullName evidence="14">ABC transporter, ATP-binding protein</fullName>
    </recommendedName>
</protein>
<dbReference type="SMART" id="SM00382">
    <property type="entry name" value="AAA"/>
    <property type="match status" value="2"/>
</dbReference>
<dbReference type="InterPro" id="IPR027417">
    <property type="entry name" value="P-loop_NTPase"/>
</dbReference>
<keyword evidence="5" id="KW-0067">ATP-binding</keyword>
<feature type="transmembrane region" description="Helical" evidence="9">
    <location>
        <begin position="744"/>
        <end position="765"/>
    </location>
</feature>
<dbReference type="EMBL" id="JAVFWL010000002">
    <property type="protein sequence ID" value="KAK6735126.1"/>
    <property type="molecule type" value="Genomic_DNA"/>
</dbReference>
<evidence type="ECO:0000256" key="5">
    <source>
        <dbReference type="ARBA" id="ARBA00022840"/>
    </source>
</evidence>
<evidence type="ECO:0000256" key="8">
    <source>
        <dbReference type="SAM" id="MobiDB-lite"/>
    </source>
</evidence>
<sequence length="1262" mass="139329">MYYLGMTAKNILERKVADPEKFSTTPTAESGRVSLPVLFRYATRLDFFLMFFGALLAVTQGTLNSLSSLIFRHLMDALIMGEFEWNLGIFDDYEFSQLAMNAVYNYSLFGAGQFLLGFFSMCCWHTVCQRQVYQIRNRYFGAVIRQDMAWFDKNESGALTTRMSDGIDRIRDGIGDKLGAMFAYFATFIAGMNVALWNSWEMTLVMIAFFPIFFGPLTIASKIMTKIAPQEQTAYANAGATAEEVIHGIRTVAAFNGQEKEIKRYGDHLNQGMKYGVRKALLTSFGTACIMGALFVSMAASFWFGTKLVIAGHVTPGTVFAVFWAVIGGASSIGQAAPQIGVLISSMTAAAPIFSIIDREPPIDSLSKCGKKLDNVKGKISISDVRFSYPSRPEVEVLKGVTIEIESGQHIAFVGHSGCGKSTLVGLLLKFYEQQSGEVFIDDVPVRELNIEHLRNIVGLVSQEPALFADTVENNIRLGRGDITQEEMEMYCKTANAHDFIMDLPQGYKTRIGEGGVQLSGGQKQRVAIARALARNPRILLLDEATSALDAESESIVQQALENAQSGRTTISIAHRLSTIKNVDRIYVFDSGCVVEEGKHEELMTRNGVYADLVKAQEIERAKAEQGDEKNEFTSFGAKTQPRGSQVRNMSKRLSRAISQGSETAHSEISDLEEEVVEKNVKGATLLDIIKYARSEWSQLIVALVLAAVRGMTFPVFSIIYGKMFKTLTAGSDAEKIHGAMMNAIWFTILGLSSGVSTMISGFLFGRAGESLTNRLRVSLFSNIVHQDGEYFDREDHSSGKLTTRLATDAPNIRAAIDQRLADVVGAVSSMIGGISIAFSYGPAMAPIGVLTAVALITIQTLVAQYLKVRGQKDAVKAEEPSRLASEAIEQHKTVQYLTKEQFFVDQFVLQMKGPHRRSIFRGIIQSLTYSLSVSFVCFNFAIAYLYGIWLVKRKICSPYTVFQVIESLNTASMSLIAFATYFPEYVRARLSASLLFQMLREKPKINSLTPTGRTPILQGTIKFSHLYFSYPVSRRKMVFNGVSLKVPAGKTVAFVGPSGCGKSTSIQLIERFYDPQIGNVLFDEEDARELNLKHLRSQISLVGQEPVLFNYSIRENIAYGVENPTDAQIMDAAKLANAHDFISRLPDGYNTIAGERGSMLSGGQKQRIAIARAVIRNPKILLLDEATSALDTESEKIVQEALEKAREGRTCIVIAHRLSSIQNVDLIIVLKDGKVEESGTHQQLLANEGLYAELVSKQDLR</sequence>
<accession>A0ABR1C9F1</accession>
<dbReference type="Gene3D" id="1.20.1560.10">
    <property type="entry name" value="ABC transporter type 1, transmembrane domain"/>
    <property type="match status" value="2"/>
</dbReference>
<evidence type="ECO:0000256" key="4">
    <source>
        <dbReference type="ARBA" id="ARBA00022741"/>
    </source>
</evidence>
<dbReference type="Pfam" id="PF00664">
    <property type="entry name" value="ABC_membrane"/>
    <property type="match status" value="2"/>
</dbReference>
<gene>
    <name evidence="12" type="primary">Necator_chrII.g6156</name>
    <name evidence="12" type="ORF">RB195_018363</name>
</gene>
<evidence type="ECO:0000256" key="3">
    <source>
        <dbReference type="ARBA" id="ARBA00022692"/>
    </source>
</evidence>
<dbReference type="InterPro" id="IPR011527">
    <property type="entry name" value="ABC1_TM_dom"/>
</dbReference>
<dbReference type="InterPro" id="IPR036640">
    <property type="entry name" value="ABC1_TM_sf"/>
</dbReference>
<dbReference type="InterPro" id="IPR017871">
    <property type="entry name" value="ABC_transporter-like_CS"/>
</dbReference>
<evidence type="ECO:0000256" key="2">
    <source>
        <dbReference type="ARBA" id="ARBA00007577"/>
    </source>
</evidence>
<feature type="region of interest" description="Disordered" evidence="8">
    <location>
        <begin position="624"/>
        <end position="649"/>
    </location>
</feature>
<dbReference type="PROSITE" id="PS50929">
    <property type="entry name" value="ABC_TM1F"/>
    <property type="match status" value="2"/>
</dbReference>
<feature type="transmembrane region" description="Helical" evidence="9">
    <location>
        <begin position="927"/>
        <end position="950"/>
    </location>
</feature>
<dbReference type="Proteomes" id="UP001303046">
    <property type="component" value="Unassembled WGS sequence"/>
</dbReference>
<evidence type="ECO:0000259" key="11">
    <source>
        <dbReference type="PROSITE" id="PS50929"/>
    </source>
</evidence>
<dbReference type="InterPro" id="IPR003593">
    <property type="entry name" value="AAA+_ATPase"/>
</dbReference>